<proteinExistence type="predicted"/>
<keyword evidence="1" id="KW-0732">Signal</keyword>
<reference evidence="2 3" key="1">
    <citation type="submission" date="2021-03" db="EMBL/GenBank/DDBJ databases">
        <title>Muricauda lutimaris sp. nov. and Muricauda ruestringensis sp. nov, two marine members of the Flavobacteriaceae isolated from deep sea sediments of Western Pacific.</title>
        <authorList>
            <person name="Zhao S."/>
            <person name="Liu R."/>
        </authorList>
    </citation>
    <scope>NUCLEOTIDE SEQUENCE [LARGE SCALE GENOMIC DNA]</scope>
    <source>
        <strain evidence="2 3">BC31-1-A7</strain>
    </source>
</reference>
<gene>
    <name evidence="2" type="ORF">J0656_20020</name>
</gene>
<evidence type="ECO:0000313" key="3">
    <source>
        <dbReference type="Proteomes" id="UP000664044"/>
    </source>
</evidence>
<organism evidence="2 3">
    <name type="scientific">Flagellimonas aurea</name>
    <dbReference type="NCBI Taxonomy" id="2915619"/>
    <lineage>
        <taxon>Bacteria</taxon>
        <taxon>Pseudomonadati</taxon>
        <taxon>Bacteroidota</taxon>
        <taxon>Flavobacteriia</taxon>
        <taxon>Flavobacteriales</taxon>
        <taxon>Flavobacteriaceae</taxon>
        <taxon>Flagellimonas</taxon>
    </lineage>
</organism>
<sequence length="61" mass="6780">MKILKSKILFFVLTALTTHVFGQVGTNGEDRKEEGRPVREYNLVLEQNKLTLGGVTADAMT</sequence>
<evidence type="ECO:0000313" key="2">
    <source>
        <dbReference type="EMBL" id="MBO0356311.1"/>
    </source>
</evidence>
<keyword evidence="3" id="KW-1185">Reference proteome</keyword>
<dbReference type="Proteomes" id="UP000664044">
    <property type="component" value="Unassembled WGS sequence"/>
</dbReference>
<feature type="non-terminal residue" evidence="2">
    <location>
        <position position="61"/>
    </location>
</feature>
<accession>A0ABS3GA49</accession>
<evidence type="ECO:0000256" key="1">
    <source>
        <dbReference type="SAM" id="SignalP"/>
    </source>
</evidence>
<comment type="caution">
    <text evidence="2">The sequence shown here is derived from an EMBL/GenBank/DDBJ whole genome shotgun (WGS) entry which is preliminary data.</text>
</comment>
<feature type="chain" id="PRO_5047329508" evidence="1">
    <location>
        <begin position="23"/>
        <end position="61"/>
    </location>
</feature>
<dbReference type="EMBL" id="JAFLNL010000029">
    <property type="protein sequence ID" value="MBO0356311.1"/>
    <property type="molecule type" value="Genomic_DNA"/>
</dbReference>
<feature type="signal peptide" evidence="1">
    <location>
        <begin position="1"/>
        <end position="22"/>
    </location>
</feature>
<name>A0ABS3GA49_9FLAO</name>
<protein>
    <submittedName>
        <fullName evidence="2">Uncharacterized protein</fullName>
    </submittedName>
</protein>